<feature type="coiled-coil region" evidence="4">
    <location>
        <begin position="106"/>
        <end position="159"/>
    </location>
</feature>
<feature type="compositionally biased region" description="Polar residues" evidence="5">
    <location>
        <begin position="379"/>
        <end position="393"/>
    </location>
</feature>
<dbReference type="SUPFAM" id="SSF55200">
    <property type="entry name" value="Translation initiation factor IF3, C-terminal domain"/>
    <property type="match status" value="1"/>
</dbReference>
<dbReference type="SUPFAM" id="SSF54364">
    <property type="entry name" value="Translation initiation factor IF3, N-terminal domain"/>
    <property type="match status" value="1"/>
</dbReference>
<keyword evidence="2" id="KW-0396">Initiation factor</keyword>
<feature type="region of interest" description="Disordered" evidence="5">
    <location>
        <begin position="245"/>
        <end position="298"/>
    </location>
</feature>
<gene>
    <name evidence="7" type="ORF">ACH5RR_021881</name>
</gene>
<evidence type="ECO:0000256" key="5">
    <source>
        <dbReference type="SAM" id="MobiDB-lite"/>
    </source>
</evidence>
<dbReference type="Gene3D" id="3.30.110.10">
    <property type="entry name" value="Translation initiation factor 3 (IF-3), C-terminal domain"/>
    <property type="match status" value="1"/>
</dbReference>
<feature type="domain" description="Translation initiation factor 3 N-terminal" evidence="6">
    <location>
        <begin position="84"/>
        <end position="150"/>
    </location>
</feature>
<dbReference type="EMBL" id="JBJUIK010000010">
    <property type="protein sequence ID" value="KAL3514979.1"/>
    <property type="molecule type" value="Genomic_DNA"/>
</dbReference>
<dbReference type="NCBIfam" id="TIGR00168">
    <property type="entry name" value="infC"/>
    <property type="match status" value="1"/>
</dbReference>
<accession>A0ABD2Z668</accession>
<reference evidence="7 8" key="1">
    <citation type="submission" date="2024-11" db="EMBL/GenBank/DDBJ databases">
        <title>A near-complete genome assembly of Cinchona calisaya.</title>
        <authorList>
            <person name="Lian D.C."/>
            <person name="Zhao X.W."/>
            <person name="Wei L."/>
        </authorList>
    </citation>
    <scope>NUCLEOTIDE SEQUENCE [LARGE SCALE GENOMIC DNA]</scope>
    <source>
        <tissue evidence="7">Nenye</tissue>
    </source>
</reference>
<comment type="similarity">
    <text evidence="1">Belongs to the IF-3 family.</text>
</comment>
<evidence type="ECO:0000313" key="8">
    <source>
        <dbReference type="Proteomes" id="UP001630127"/>
    </source>
</evidence>
<feature type="region of interest" description="Disordered" evidence="5">
    <location>
        <begin position="314"/>
        <end position="501"/>
    </location>
</feature>
<evidence type="ECO:0000256" key="4">
    <source>
        <dbReference type="SAM" id="Coils"/>
    </source>
</evidence>
<dbReference type="AlphaFoldDB" id="A0ABD2Z668"/>
<evidence type="ECO:0000259" key="6">
    <source>
        <dbReference type="Pfam" id="PF05198"/>
    </source>
</evidence>
<keyword evidence="3" id="KW-0648">Protein biosynthesis</keyword>
<dbReference type="InterPro" id="IPR036787">
    <property type="entry name" value="T_IF-3_N_sf"/>
</dbReference>
<dbReference type="InterPro" id="IPR001288">
    <property type="entry name" value="Translation_initiation_fac_3"/>
</dbReference>
<evidence type="ECO:0000256" key="1">
    <source>
        <dbReference type="ARBA" id="ARBA00005439"/>
    </source>
</evidence>
<keyword evidence="4" id="KW-0175">Coiled coil</keyword>
<feature type="compositionally biased region" description="Acidic residues" evidence="5">
    <location>
        <begin position="273"/>
        <end position="291"/>
    </location>
</feature>
<keyword evidence="8" id="KW-1185">Reference proteome</keyword>
<feature type="compositionally biased region" description="Polar residues" evidence="5">
    <location>
        <begin position="436"/>
        <end position="448"/>
    </location>
</feature>
<dbReference type="PANTHER" id="PTHR10938:SF4">
    <property type="entry name" value="TRANSLATION INITIATION FACTOR IF3-1, MITOCHONDRIAL"/>
    <property type="match status" value="1"/>
</dbReference>
<dbReference type="Proteomes" id="UP001630127">
    <property type="component" value="Unassembled WGS sequence"/>
</dbReference>
<dbReference type="Gene3D" id="3.10.20.80">
    <property type="entry name" value="Translation initiation factor 3 (IF-3), N-terminal domain"/>
    <property type="match status" value="1"/>
</dbReference>
<evidence type="ECO:0000256" key="2">
    <source>
        <dbReference type="ARBA" id="ARBA00022540"/>
    </source>
</evidence>
<proteinExistence type="inferred from homology"/>
<evidence type="ECO:0000256" key="3">
    <source>
        <dbReference type="ARBA" id="ARBA00022917"/>
    </source>
</evidence>
<evidence type="ECO:0000313" key="7">
    <source>
        <dbReference type="EMBL" id="KAL3514979.1"/>
    </source>
</evidence>
<dbReference type="PANTHER" id="PTHR10938">
    <property type="entry name" value="TRANSLATION INITIATION FACTOR IF-3"/>
    <property type="match status" value="1"/>
</dbReference>
<organism evidence="7 8">
    <name type="scientific">Cinchona calisaya</name>
    <dbReference type="NCBI Taxonomy" id="153742"/>
    <lineage>
        <taxon>Eukaryota</taxon>
        <taxon>Viridiplantae</taxon>
        <taxon>Streptophyta</taxon>
        <taxon>Embryophyta</taxon>
        <taxon>Tracheophyta</taxon>
        <taxon>Spermatophyta</taxon>
        <taxon>Magnoliopsida</taxon>
        <taxon>eudicotyledons</taxon>
        <taxon>Gunneridae</taxon>
        <taxon>Pentapetalae</taxon>
        <taxon>asterids</taxon>
        <taxon>lamiids</taxon>
        <taxon>Gentianales</taxon>
        <taxon>Rubiaceae</taxon>
        <taxon>Cinchonoideae</taxon>
        <taxon>Cinchoneae</taxon>
        <taxon>Cinchona</taxon>
    </lineage>
</organism>
<dbReference type="Pfam" id="PF05198">
    <property type="entry name" value="IF3_N"/>
    <property type="match status" value="1"/>
</dbReference>
<comment type="caution">
    <text evidence="7">The sequence shown here is derived from an EMBL/GenBank/DDBJ whole genome shotgun (WGS) entry which is preliminary data.</text>
</comment>
<dbReference type="GO" id="GO:0003743">
    <property type="term" value="F:translation initiation factor activity"/>
    <property type="evidence" value="ECO:0007669"/>
    <property type="project" value="UniProtKB-KW"/>
</dbReference>
<name>A0ABD2Z668_9GENT</name>
<protein>
    <recommendedName>
        <fullName evidence="6">Translation initiation factor 3 N-terminal domain-containing protein</fullName>
    </recommendedName>
</protein>
<dbReference type="InterPro" id="IPR019814">
    <property type="entry name" value="Translation_initiation_fac_3_N"/>
</dbReference>
<sequence length="501" mass="56043">MAFWTRIKQSQADTKLWSQITRSYFQIRSPVSANRPKKIPVLYYSSLPCRRTSPFDFPSNVRCFAAPVQYTQKKEEKDASGPRLNEQITADVVRLVTDQGHFVVSRHEALKRARSLKLDLVEVQRNAKPPVCKLMEYQREKYKKELKEKDRAKKKSEATLRKGACKEVRFAAKITQNDLQIKADMVKRLMENGYRVKCVAIGNMGKGEDSATLLSRFSALIEDISIVESHTRVEEKDQAHVILRHIKYGPSKKGSGKKTSSDKKAASASIQEAENDDDLTEETDEDVEDEEKSGWTIAGANDDFDKLFDLKDNTDEVSRGSNERVSIARKTLSSSEGGPSHYARSGGRDTLLSESQFSDMVRQPPLNMNASPERRETGGVNSELSASKNSKFSEQGIAPNIPDNSVPSYGIFSVRQGNDAQGKQNVPAEVNRYKQRNASDFGRNSSPSRPIGHQNGPLSNSKVGREQAVNRDGQGRWGVFSGESTNMIPSRKFEGQAKVQR</sequence>
<feature type="compositionally biased region" description="Polar residues" evidence="5">
    <location>
        <begin position="415"/>
        <end position="424"/>
    </location>
</feature>
<dbReference type="InterPro" id="IPR036788">
    <property type="entry name" value="T_IF-3_C_sf"/>
</dbReference>